<reference evidence="3 4" key="1">
    <citation type="submission" date="2020-04" db="EMBL/GenBank/DDBJ databases">
        <title>MicrobeNet Type strains.</title>
        <authorList>
            <person name="Nicholson A.C."/>
        </authorList>
    </citation>
    <scope>NUCLEOTIDE SEQUENCE [LARGE SCALE GENOMIC DNA]</scope>
    <source>
        <strain evidence="3 4">JCM 12354</strain>
    </source>
</reference>
<feature type="compositionally biased region" description="Low complexity" evidence="1">
    <location>
        <begin position="11"/>
        <end position="24"/>
    </location>
</feature>
<gene>
    <name evidence="3" type="ORF">HGA08_16810</name>
</gene>
<feature type="transmembrane region" description="Helical" evidence="2">
    <location>
        <begin position="59"/>
        <end position="76"/>
    </location>
</feature>
<keyword evidence="4" id="KW-1185">Reference proteome</keyword>
<dbReference type="EMBL" id="JAAXOP010000009">
    <property type="protein sequence ID" value="NKY51882.1"/>
    <property type="molecule type" value="Genomic_DNA"/>
</dbReference>
<protein>
    <submittedName>
        <fullName evidence="3">Uncharacterized protein</fullName>
    </submittedName>
</protein>
<accession>A0A846Y1H0</accession>
<evidence type="ECO:0000256" key="2">
    <source>
        <dbReference type="SAM" id="Phobius"/>
    </source>
</evidence>
<keyword evidence="2" id="KW-0472">Membrane</keyword>
<sequence>MSQDQHDDGADGSADSGGDPPDAAGLGGRRELRDSVEVGWLRPHQGAGARRLGRPRLSTLAWSAAWIGLFVLYLNVRPGG</sequence>
<name>A0A846Y1H0_9NOCA</name>
<comment type="caution">
    <text evidence="3">The sequence shown here is derived from an EMBL/GenBank/DDBJ whole genome shotgun (WGS) entry which is preliminary data.</text>
</comment>
<dbReference type="Proteomes" id="UP000565711">
    <property type="component" value="Unassembled WGS sequence"/>
</dbReference>
<feature type="region of interest" description="Disordered" evidence="1">
    <location>
        <begin position="1"/>
        <end position="29"/>
    </location>
</feature>
<keyword evidence="2" id="KW-1133">Transmembrane helix</keyword>
<keyword evidence="2" id="KW-0812">Transmembrane</keyword>
<organism evidence="3 4">
    <name type="scientific">Nocardia vermiculata</name>
    <dbReference type="NCBI Taxonomy" id="257274"/>
    <lineage>
        <taxon>Bacteria</taxon>
        <taxon>Bacillati</taxon>
        <taxon>Actinomycetota</taxon>
        <taxon>Actinomycetes</taxon>
        <taxon>Mycobacteriales</taxon>
        <taxon>Nocardiaceae</taxon>
        <taxon>Nocardia</taxon>
    </lineage>
</organism>
<evidence type="ECO:0000256" key="1">
    <source>
        <dbReference type="SAM" id="MobiDB-lite"/>
    </source>
</evidence>
<evidence type="ECO:0000313" key="4">
    <source>
        <dbReference type="Proteomes" id="UP000565711"/>
    </source>
</evidence>
<evidence type="ECO:0000313" key="3">
    <source>
        <dbReference type="EMBL" id="NKY51882.1"/>
    </source>
</evidence>
<dbReference type="RefSeq" id="WP_067871024.1">
    <property type="nucleotide sequence ID" value="NZ_JAAXOP010000009.1"/>
</dbReference>
<proteinExistence type="predicted"/>
<dbReference type="AlphaFoldDB" id="A0A846Y1H0"/>